<sequence length="69" mass="7649">MNKEDEGQSLTGLIFSSEKVASDSIEVPAIQEPVQVMYSNSKVNFNVFLDFSLDADSVMKAFDEGLWAK</sequence>
<evidence type="ECO:0000313" key="2">
    <source>
        <dbReference type="Proteomes" id="UP000230750"/>
    </source>
</evidence>
<organism evidence="1 2">
    <name type="scientific">Stichopus japonicus</name>
    <name type="common">Sea cucumber</name>
    <dbReference type="NCBI Taxonomy" id="307972"/>
    <lineage>
        <taxon>Eukaryota</taxon>
        <taxon>Metazoa</taxon>
        <taxon>Echinodermata</taxon>
        <taxon>Eleutherozoa</taxon>
        <taxon>Echinozoa</taxon>
        <taxon>Holothuroidea</taxon>
        <taxon>Aspidochirotacea</taxon>
        <taxon>Aspidochirotida</taxon>
        <taxon>Stichopodidae</taxon>
        <taxon>Apostichopus</taxon>
    </lineage>
</organism>
<accession>A0A2G8L725</accession>
<dbReference type="Proteomes" id="UP000230750">
    <property type="component" value="Unassembled WGS sequence"/>
</dbReference>
<dbReference type="EMBL" id="MRZV01000189">
    <property type="protein sequence ID" value="PIK56048.1"/>
    <property type="molecule type" value="Genomic_DNA"/>
</dbReference>
<keyword evidence="2" id="KW-1185">Reference proteome</keyword>
<protein>
    <submittedName>
        <fullName evidence="1">Uncharacterized protein</fullName>
    </submittedName>
</protein>
<gene>
    <name evidence="1" type="ORF">BSL78_07023</name>
</gene>
<evidence type="ECO:0000313" key="1">
    <source>
        <dbReference type="EMBL" id="PIK56048.1"/>
    </source>
</evidence>
<comment type="caution">
    <text evidence="1">The sequence shown here is derived from an EMBL/GenBank/DDBJ whole genome shotgun (WGS) entry which is preliminary data.</text>
</comment>
<dbReference type="AlphaFoldDB" id="A0A2G8L725"/>
<name>A0A2G8L725_STIJA</name>
<proteinExistence type="predicted"/>
<reference evidence="1 2" key="1">
    <citation type="journal article" date="2017" name="PLoS Biol.">
        <title>The sea cucumber genome provides insights into morphological evolution and visceral regeneration.</title>
        <authorList>
            <person name="Zhang X."/>
            <person name="Sun L."/>
            <person name="Yuan J."/>
            <person name="Sun Y."/>
            <person name="Gao Y."/>
            <person name="Zhang L."/>
            <person name="Li S."/>
            <person name="Dai H."/>
            <person name="Hamel J.F."/>
            <person name="Liu C."/>
            <person name="Yu Y."/>
            <person name="Liu S."/>
            <person name="Lin W."/>
            <person name="Guo K."/>
            <person name="Jin S."/>
            <person name="Xu P."/>
            <person name="Storey K.B."/>
            <person name="Huan P."/>
            <person name="Zhang T."/>
            <person name="Zhou Y."/>
            <person name="Zhang J."/>
            <person name="Lin C."/>
            <person name="Li X."/>
            <person name="Xing L."/>
            <person name="Huo D."/>
            <person name="Sun M."/>
            <person name="Wang L."/>
            <person name="Mercier A."/>
            <person name="Li F."/>
            <person name="Yang H."/>
            <person name="Xiang J."/>
        </authorList>
    </citation>
    <scope>NUCLEOTIDE SEQUENCE [LARGE SCALE GENOMIC DNA]</scope>
    <source>
        <strain evidence="1">Shaxun</strain>
        <tissue evidence="1">Muscle</tissue>
    </source>
</reference>